<dbReference type="PANTHER" id="PTHR23501">
    <property type="entry name" value="MAJOR FACILITATOR SUPERFAMILY"/>
    <property type="match status" value="1"/>
</dbReference>
<evidence type="ECO:0000256" key="3">
    <source>
        <dbReference type="ARBA" id="ARBA00022475"/>
    </source>
</evidence>
<dbReference type="Proteomes" id="UP000632222">
    <property type="component" value="Unassembled WGS sequence"/>
</dbReference>
<evidence type="ECO:0000259" key="9">
    <source>
        <dbReference type="PROSITE" id="PS50850"/>
    </source>
</evidence>
<evidence type="ECO:0000256" key="1">
    <source>
        <dbReference type="ARBA" id="ARBA00004651"/>
    </source>
</evidence>
<keyword evidence="3" id="KW-1003">Cell membrane</keyword>
<accession>A0ABQ2D0S2</accession>
<feature type="transmembrane region" description="Helical" evidence="8">
    <location>
        <begin position="395"/>
        <end position="415"/>
    </location>
</feature>
<feature type="transmembrane region" description="Helical" evidence="8">
    <location>
        <begin position="698"/>
        <end position="717"/>
    </location>
</feature>
<reference evidence="11" key="1">
    <citation type="journal article" date="2019" name="Int. J. Syst. Evol. Microbiol.">
        <title>The Global Catalogue of Microorganisms (GCM) 10K type strain sequencing project: providing services to taxonomists for standard genome sequencing and annotation.</title>
        <authorList>
            <consortium name="The Broad Institute Genomics Platform"/>
            <consortium name="The Broad Institute Genome Sequencing Center for Infectious Disease"/>
            <person name="Wu L."/>
            <person name="Ma J."/>
        </authorList>
    </citation>
    <scope>NUCLEOTIDE SEQUENCE [LARGE SCALE GENOMIC DNA]</scope>
    <source>
        <strain evidence="11">JCM 14370</strain>
    </source>
</reference>
<feature type="transmembrane region" description="Helical" evidence="8">
    <location>
        <begin position="255"/>
        <end position="278"/>
    </location>
</feature>
<evidence type="ECO:0000256" key="5">
    <source>
        <dbReference type="ARBA" id="ARBA00022989"/>
    </source>
</evidence>
<sequence length="733" mass="78623">MTETPQNARPNQGPSQAGPSSEMPKLTQQQATFTLVGLMLGIFLSALDQTIVATAAPIIQKDLDIPAALFSWLTTSYLLASTVMVPVWGKLGDIYGRRRIYMTGLSIFLFGSVLCGLAQNGMELVWFRGIQGLGSAALFTTALAAIADIFPPQQRAKFGGLFGAMFGISSVIGPLLGGWLTDSFSWHWIFYVNVPLGAIAIVFILSRMPSLKRDWGNNRPKVDWAGTFWLLVAAVPLLIALSLGKNEVTEGSGGFLWSSWQILSMFALSVVGWITFYFTEKRVKDPIINMELFGIRAFAWGNVAAFVAGAAFFAAVVFLPLFMVNVVGLSATRSGLTTLPLTFGIVLGNVFSGQLVARLNRYKIILLVAMVILATAFALMAFTLDINATQFSVSWKMFLIGIGLGPTIPLFTLAIQSAVEPRYIGVATSVGTFSRQLGNTVGIAILGSIFASALSQEMTSKLDVIKKDLPAALQKQFEGFGSGGSGGEGSTNGNLDTKQLKKDLGKKLDEQKVTLVKAIRDQDKAAIQSLAANENLPEDSRKAFQEGGIQASIQKGFDGQRDLFTRAIKNEDKAAIQELLASANTPQQLKDAFKNGSIQDSIKQGFALKRASIPASNTTALAGLNAAEQQTLAQVPDQTLKQVLTGLDAAEARTLKEVPDQALKAATQSIDEAKVTAEKTIDKVGLAFKESITDSIKALYKSTILIVALAFLVTVLMPEVPMRSGNRPPAAAE</sequence>
<comment type="subcellular location">
    <subcellularLocation>
        <location evidence="1">Cell membrane</location>
        <topology evidence="1">Multi-pass membrane protein</topology>
    </subcellularLocation>
</comment>
<feature type="transmembrane region" description="Helical" evidence="8">
    <location>
        <begin position="100"/>
        <end position="119"/>
    </location>
</feature>
<proteinExistence type="predicted"/>
<dbReference type="NCBIfam" id="TIGR00711">
    <property type="entry name" value="efflux_EmrB"/>
    <property type="match status" value="1"/>
</dbReference>
<feature type="region of interest" description="Disordered" evidence="7">
    <location>
        <begin position="1"/>
        <end position="23"/>
    </location>
</feature>
<feature type="transmembrane region" description="Helical" evidence="8">
    <location>
        <begin position="125"/>
        <end position="146"/>
    </location>
</feature>
<dbReference type="Gene3D" id="1.20.1250.20">
    <property type="entry name" value="MFS general substrate transporter like domains"/>
    <property type="match status" value="1"/>
</dbReference>
<feature type="transmembrane region" description="Helical" evidence="8">
    <location>
        <begin position="226"/>
        <end position="243"/>
    </location>
</feature>
<evidence type="ECO:0000313" key="10">
    <source>
        <dbReference type="EMBL" id="GGJ40110.1"/>
    </source>
</evidence>
<dbReference type="InterPro" id="IPR020846">
    <property type="entry name" value="MFS_dom"/>
</dbReference>
<feature type="domain" description="Major facilitator superfamily (MFS) profile" evidence="9">
    <location>
        <begin position="34"/>
        <end position="478"/>
    </location>
</feature>
<keyword evidence="2" id="KW-0813">Transport</keyword>
<dbReference type="RefSeq" id="WP_189003291.1">
    <property type="nucleotide sequence ID" value="NZ_BMOD01000010.1"/>
</dbReference>
<keyword evidence="6 8" id="KW-0472">Membrane</keyword>
<evidence type="ECO:0000256" key="2">
    <source>
        <dbReference type="ARBA" id="ARBA00022448"/>
    </source>
</evidence>
<evidence type="ECO:0000256" key="7">
    <source>
        <dbReference type="SAM" id="MobiDB-lite"/>
    </source>
</evidence>
<dbReference type="InterPro" id="IPR011701">
    <property type="entry name" value="MFS"/>
</dbReference>
<organism evidence="10 11">
    <name type="scientific">Deinococcus roseus</name>
    <dbReference type="NCBI Taxonomy" id="392414"/>
    <lineage>
        <taxon>Bacteria</taxon>
        <taxon>Thermotogati</taxon>
        <taxon>Deinococcota</taxon>
        <taxon>Deinococci</taxon>
        <taxon>Deinococcales</taxon>
        <taxon>Deinococcaceae</taxon>
        <taxon>Deinococcus</taxon>
    </lineage>
</organism>
<name>A0ABQ2D0S2_9DEIO</name>
<feature type="transmembrane region" description="Helical" evidence="8">
    <location>
        <begin position="65"/>
        <end position="88"/>
    </location>
</feature>
<feature type="transmembrane region" description="Helical" evidence="8">
    <location>
        <begin position="186"/>
        <end position="205"/>
    </location>
</feature>
<keyword evidence="11" id="KW-1185">Reference proteome</keyword>
<dbReference type="CDD" id="cd17502">
    <property type="entry name" value="MFS_Azr1_MDR_like"/>
    <property type="match status" value="1"/>
</dbReference>
<feature type="compositionally biased region" description="Polar residues" evidence="7">
    <location>
        <begin position="1"/>
        <end position="19"/>
    </location>
</feature>
<feature type="transmembrane region" description="Helical" evidence="8">
    <location>
        <begin position="335"/>
        <end position="357"/>
    </location>
</feature>
<feature type="transmembrane region" description="Helical" evidence="8">
    <location>
        <begin position="299"/>
        <end position="323"/>
    </location>
</feature>
<dbReference type="PANTHER" id="PTHR23501:SF197">
    <property type="entry name" value="COMD"/>
    <property type="match status" value="1"/>
</dbReference>
<dbReference type="Pfam" id="PF07690">
    <property type="entry name" value="MFS_1"/>
    <property type="match status" value="1"/>
</dbReference>
<dbReference type="Gene3D" id="1.20.1720.10">
    <property type="entry name" value="Multidrug resistance protein D"/>
    <property type="match status" value="1"/>
</dbReference>
<dbReference type="InterPro" id="IPR004638">
    <property type="entry name" value="EmrB-like"/>
</dbReference>
<evidence type="ECO:0000256" key="8">
    <source>
        <dbReference type="SAM" id="Phobius"/>
    </source>
</evidence>
<feature type="transmembrane region" description="Helical" evidence="8">
    <location>
        <begin position="158"/>
        <end position="180"/>
    </location>
</feature>
<feature type="transmembrane region" description="Helical" evidence="8">
    <location>
        <begin position="364"/>
        <end position="383"/>
    </location>
</feature>
<feature type="transmembrane region" description="Helical" evidence="8">
    <location>
        <begin position="33"/>
        <end position="59"/>
    </location>
</feature>
<evidence type="ECO:0000256" key="6">
    <source>
        <dbReference type="ARBA" id="ARBA00023136"/>
    </source>
</evidence>
<gene>
    <name evidence="10" type="ORF">GCM10008938_27640</name>
</gene>
<evidence type="ECO:0000256" key="4">
    <source>
        <dbReference type="ARBA" id="ARBA00022692"/>
    </source>
</evidence>
<evidence type="ECO:0000313" key="11">
    <source>
        <dbReference type="Proteomes" id="UP000632222"/>
    </source>
</evidence>
<keyword evidence="4 8" id="KW-0812">Transmembrane</keyword>
<dbReference type="InterPro" id="IPR036259">
    <property type="entry name" value="MFS_trans_sf"/>
</dbReference>
<keyword evidence="5 8" id="KW-1133">Transmembrane helix</keyword>
<protein>
    <submittedName>
        <fullName evidence="10">MFS transporter</fullName>
    </submittedName>
</protein>
<comment type="caution">
    <text evidence="10">The sequence shown here is derived from an EMBL/GenBank/DDBJ whole genome shotgun (WGS) entry which is preliminary data.</text>
</comment>
<dbReference type="SUPFAM" id="SSF103473">
    <property type="entry name" value="MFS general substrate transporter"/>
    <property type="match status" value="1"/>
</dbReference>
<dbReference type="PROSITE" id="PS50850">
    <property type="entry name" value="MFS"/>
    <property type="match status" value="1"/>
</dbReference>
<dbReference type="EMBL" id="BMOD01000010">
    <property type="protein sequence ID" value="GGJ40110.1"/>
    <property type="molecule type" value="Genomic_DNA"/>
</dbReference>